<dbReference type="Proteomes" id="UP000195386">
    <property type="component" value="Unassembled WGS sequence"/>
</dbReference>
<dbReference type="AlphaFoldDB" id="A0A1Y3Z1E8"/>
<gene>
    <name evidence="1" type="ORF">B5F97_03200</name>
</gene>
<evidence type="ECO:0000313" key="2">
    <source>
        <dbReference type="Proteomes" id="UP000195386"/>
    </source>
</evidence>
<proteinExistence type="predicted"/>
<comment type="caution">
    <text evidence="1">The sequence shown here is derived from an EMBL/GenBank/DDBJ whole genome shotgun (WGS) entry which is preliminary data.</text>
</comment>
<dbReference type="PROSITE" id="PS51257">
    <property type="entry name" value="PROKAR_LIPOPROTEIN"/>
    <property type="match status" value="1"/>
</dbReference>
<accession>A0A1Y3Z1E8</accession>
<dbReference type="RefSeq" id="WP_087425419.1">
    <property type="nucleotide sequence ID" value="NZ_CATZGC010000013.1"/>
</dbReference>
<reference evidence="2" key="1">
    <citation type="submission" date="2017-04" db="EMBL/GenBank/DDBJ databases">
        <title>Function of individual gut microbiota members based on whole genome sequencing of pure cultures obtained from chicken caecum.</title>
        <authorList>
            <person name="Medvecky M."/>
            <person name="Cejkova D."/>
            <person name="Polansky O."/>
            <person name="Karasova D."/>
            <person name="Kubasova T."/>
            <person name="Cizek A."/>
            <person name="Rychlik I."/>
        </authorList>
    </citation>
    <scope>NUCLEOTIDE SEQUENCE [LARGE SCALE GENOMIC DNA]</scope>
    <source>
        <strain evidence="2">An43</strain>
    </source>
</reference>
<protein>
    <submittedName>
        <fullName evidence="1">Uncharacterized protein</fullName>
    </submittedName>
</protein>
<organism evidence="1 2">
    <name type="scientific">Bacteroides clarus</name>
    <dbReference type="NCBI Taxonomy" id="626929"/>
    <lineage>
        <taxon>Bacteria</taxon>
        <taxon>Pseudomonadati</taxon>
        <taxon>Bacteroidota</taxon>
        <taxon>Bacteroidia</taxon>
        <taxon>Bacteroidales</taxon>
        <taxon>Bacteroidaceae</taxon>
        <taxon>Bacteroides</taxon>
    </lineage>
</organism>
<name>A0A1Y3Z1E8_9BACE</name>
<sequence>MKTLRLIGIAVIAIIMNMSFISCSDDEEIQFSIPIVANTNIPQEVLNMPDENGNIITVPYAKVTFSAITIKLYIEDGKTSDYPINFEVNSSVEWNVTEANSGGINPVYLKIKQTVGQIGYTNNTFYLSLESLKELAKKYSSVTNWIDFKDNNGRILGRLKFEIFDLKYLN</sequence>
<dbReference type="EMBL" id="NFII01000002">
    <property type="protein sequence ID" value="OUO02539.1"/>
    <property type="molecule type" value="Genomic_DNA"/>
</dbReference>
<evidence type="ECO:0000313" key="1">
    <source>
        <dbReference type="EMBL" id="OUO02539.1"/>
    </source>
</evidence>